<comment type="caution">
    <text evidence="2">The sequence shown here is derived from an EMBL/GenBank/DDBJ whole genome shotgun (WGS) entry which is preliminary data.</text>
</comment>
<dbReference type="AlphaFoldDB" id="A0A7K1LE25"/>
<reference evidence="2 3" key="1">
    <citation type="submission" date="2019-11" db="EMBL/GenBank/DDBJ databases">
        <authorList>
            <person name="Cao P."/>
        </authorList>
    </citation>
    <scope>NUCLEOTIDE SEQUENCE [LARGE SCALE GENOMIC DNA]</scope>
    <source>
        <strain evidence="2 3">NEAU-AAG5</strain>
    </source>
</reference>
<evidence type="ECO:0000256" key="1">
    <source>
        <dbReference type="SAM" id="MobiDB-lite"/>
    </source>
</evidence>
<dbReference type="Proteomes" id="UP000432015">
    <property type="component" value="Unassembled WGS sequence"/>
</dbReference>
<organism evidence="2 3">
    <name type="scientific">Actinomadura litoris</name>
    <dbReference type="NCBI Taxonomy" id="2678616"/>
    <lineage>
        <taxon>Bacteria</taxon>
        <taxon>Bacillati</taxon>
        <taxon>Actinomycetota</taxon>
        <taxon>Actinomycetes</taxon>
        <taxon>Streptosporangiales</taxon>
        <taxon>Thermomonosporaceae</taxon>
        <taxon>Actinomadura</taxon>
    </lineage>
</organism>
<evidence type="ECO:0000313" key="2">
    <source>
        <dbReference type="EMBL" id="MUN42669.1"/>
    </source>
</evidence>
<accession>A0A7K1LE25</accession>
<evidence type="ECO:0000313" key="3">
    <source>
        <dbReference type="Proteomes" id="UP000432015"/>
    </source>
</evidence>
<proteinExistence type="predicted"/>
<dbReference type="EMBL" id="WOFH01000023">
    <property type="protein sequence ID" value="MUN42669.1"/>
    <property type="molecule type" value="Genomic_DNA"/>
</dbReference>
<protein>
    <submittedName>
        <fullName evidence="2">Uncharacterized protein</fullName>
    </submittedName>
</protein>
<keyword evidence="3" id="KW-1185">Reference proteome</keyword>
<gene>
    <name evidence="2" type="ORF">GNZ18_39670</name>
</gene>
<dbReference type="RefSeq" id="WP_156222566.1">
    <property type="nucleotide sequence ID" value="NZ_WOFH01000023.1"/>
</dbReference>
<name>A0A7K1LE25_9ACTN</name>
<feature type="region of interest" description="Disordered" evidence="1">
    <location>
        <begin position="168"/>
        <end position="188"/>
    </location>
</feature>
<sequence>MRIEEDRSEGWCEVHTFVPTMRRPVRLGERYVFDRLPLTDVGYLDIMAWPYPGLTPADGAAADLSWSRWPQARPRRLHGPPSTPGLTVTEAVGPDGSVLARVVARRREVVRRWEVLEPGGPGLAGLPRQVRAARGRDGPWTRLVRAGEPVPVPEGDFEPGRLGAALTGALSGAPAAGPGAVTTGERGR</sequence>